<dbReference type="AlphaFoldDB" id="A0A9W7F1X0"/>
<dbReference type="EMBL" id="BRXX01000229">
    <property type="protein sequence ID" value="GMH99035.1"/>
    <property type="molecule type" value="Genomic_DNA"/>
</dbReference>
<feature type="compositionally biased region" description="Polar residues" evidence="1">
    <location>
        <begin position="17"/>
        <end position="33"/>
    </location>
</feature>
<feature type="region of interest" description="Disordered" evidence="1">
    <location>
        <begin position="357"/>
        <end position="422"/>
    </location>
</feature>
<dbReference type="InterPro" id="IPR013087">
    <property type="entry name" value="Znf_C2H2_type"/>
</dbReference>
<feature type="domain" description="C2H2-type" evidence="2">
    <location>
        <begin position="205"/>
        <end position="230"/>
    </location>
</feature>
<evidence type="ECO:0000313" key="3">
    <source>
        <dbReference type="EMBL" id="GMH99035.1"/>
    </source>
</evidence>
<sequence>MNSLSGLATQAARAAMNNPQSQQDGLNKGQNSLYGDPAPVLVIPSQPLFRPPTPPPAIAPPLVAPIAQPVAVLPPSVCPIAAPTPSSGSHNSSISVTSDGEKAAPQHVRVVKRGRRPKTGVERDKNGRIRKSSNKMEVSNEQFDVTTLKDYEFVEPERDNQNRIIRTRDICGVYKTGNLGSLANHKSKKHGIGAPRKYKKGKVIRKCCVPTCDYETDKKHNLLRHHADKHNIGITWHKCTVAGCDYKAKQGANLRTHIRKRHGESVERKALLVQNKTGGESTTTPQNISVAGSLASLMHAGGGGVSGVPSYPIIPPSQVINEAQQAALMAIQSMPFMPPPVAQPVMMSSMSSLTPMQMNSYPPLPSQPAGSASGNQAPHAPPPPPINLLASIPQPIPPQNFMDNPPTPAVPPTPAPPTRTIL</sequence>
<keyword evidence="4" id="KW-1185">Reference proteome</keyword>
<feature type="compositionally biased region" description="Polar residues" evidence="1">
    <location>
        <begin position="84"/>
        <end position="98"/>
    </location>
</feature>
<evidence type="ECO:0000259" key="2">
    <source>
        <dbReference type="SMART" id="SM00355"/>
    </source>
</evidence>
<feature type="region of interest" description="Disordered" evidence="1">
    <location>
        <begin position="1"/>
        <end position="40"/>
    </location>
</feature>
<name>A0A9W7F1X0_9STRA</name>
<dbReference type="Gene3D" id="3.30.160.60">
    <property type="entry name" value="Classic Zinc Finger"/>
    <property type="match status" value="1"/>
</dbReference>
<comment type="caution">
    <text evidence="3">The sequence shown here is derived from an EMBL/GenBank/DDBJ whole genome shotgun (WGS) entry which is preliminary data.</text>
</comment>
<feature type="compositionally biased region" description="Pro residues" evidence="1">
    <location>
        <begin position="405"/>
        <end position="422"/>
    </location>
</feature>
<protein>
    <recommendedName>
        <fullName evidence="2">C2H2-type domain-containing protein</fullName>
    </recommendedName>
</protein>
<evidence type="ECO:0000256" key="1">
    <source>
        <dbReference type="SAM" id="MobiDB-lite"/>
    </source>
</evidence>
<evidence type="ECO:0000313" key="4">
    <source>
        <dbReference type="Proteomes" id="UP001165160"/>
    </source>
</evidence>
<dbReference type="SMART" id="SM00355">
    <property type="entry name" value="ZnF_C2H2"/>
    <property type="match status" value="2"/>
</dbReference>
<feature type="domain" description="C2H2-type" evidence="2">
    <location>
        <begin position="237"/>
        <end position="262"/>
    </location>
</feature>
<proteinExistence type="predicted"/>
<organism evidence="3 4">
    <name type="scientific">Triparma verrucosa</name>
    <dbReference type="NCBI Taxonomy" id="1606542"/>
    <lineage>
        <taxon>Eukaryota</taxon>
        <taxon>Sar</taxon>
        <taxon>Stramenopiles</taxon>
        <taxon>Ochrophyta</taxon>
        <taxon>Bolidophyceae</taxon>
        <taxon>Parmales</taxon>
        <taxon>Triparmaceae</taxon>
        <taxon>Triparma</taxon>
    </lineage>
</organism>
<dbReference type="Proteomes" id="UP001165160">
    <property type="component" value="Unassembled WGS sequence"/>
</dbReference>
<accession>A0A9W7F1X0</accession>
<gene>
    <name evidence="3" type="ORF">TrVE_jg9161</name>
</gene>
<reference evidence="4" key="1">
    <citation type="journal article" date="2023" name="Commun. Biol.">
        <title>Genome analysis of Parmales, the sister group of diatoms, reveals the evolutionary specialization of diatoms from phago-mixotrophs to photoautotrophs.</title>
        <authorList>
            <person name="Ban H."/>
            <person name="Sato S."/>
            <person name="Yoshikawa S."/>
            <person name="Yamada K."/>
            <person name="Nakamura Y."/>
            <person name="Ichinomiya M."/>
            <person name="Sato N."/>
            <person name="Blanc-Mathieu R."/>
            <person name="Endo H."/>
            <person name="Kuwata A."/>
            <person name="Ogata H."/>
        </authorList>
    </citation>
    <scope>NUCLEOTIDE SEQUENCE [LARGE SCALE GENOMIC DNA]</scope>
    <source>
        <strain evidence="4">NIES 3699</strain>
    </source>
</reference>
<feature type="region of interest" description="Disordered" evidence="1">
    <location>
        <begin position="83"/>
        <end position="106"/>
    </location>
</feature>